<keyword evidence="3" id="KW-1185">Reference proteome</keyword>
<feature type="transmembrane region" description="Helical" evidence="1">
    <location>
        <begin position="25"/>
        <end position="48"/>
    </location>
</feature>
<dbReference type="AlphaFoldDB" id="A0A9K3IDT1"/>
<dbReference type="EMBL" id="MNCJ02000323">
    <property type="protein sequence ID" value="KAF5795039.1"/>
    <property type="molecule type" value="Genomic_DNA"/>
</dbReference>
<keyword evidence="1" id="KW-0472">Membrane</keyword>
<keyword evidence="1" id="KW-1133">Transmembrane helix</keyword>
<proteinExistence type="predicted"/>
<evidence type="ECO:0000313" key="3">
    <source>
        <dbReference type="Proteomes" id="UP000215914"/>
    </source>
</evidence>
<comment type="caution">
    <text evidence="2">The sequence shown here is derived from an EMBL/GenBank/DDBJ whole genome shotgun (WGS) entry which is preliminary data.</text>
</comment>
<dbReference type="Proteomes" id="UP000215914">
    <property type="component" value="Unassembled WGS sequence"/>
</dbReference>
<dbReference type="Gramene" id="mRNA:HanXRQr2_Chr08g0335091">
    <property type="protein sequence ID" value="mRNA:HanXRQr2_Chr08g0335091"/>
    <property type="gene ID" value="HanXRQr2_Chr08g0335091"/>
</dbReference>
<evidence type="ECO:0000256" key="1">
    <source>
        <dbReference type="SAM" id="Phobius"/>
    </source>
</evidence>
<organism evidence="2 3">
    <name type="scientific">Helianthus annuus</name>
    <name type="common">Common sunflower</name>
    <dbReference type="NCBI Taxonomy" id="4232"/>
    <lineage>
        <taxon>Eukaryota</taxon>
        <taxon>Viridiplantae</taxon>
        <taxon>Streptophyta</taxon>
        <taxon>Embryophyta</taxon>
        <taxon>Tracheophyta</taxon>
        <taxon>Spermatophyta</taxon>
        <taxon>Magnoliopsida</taxon>
        <taxon>eudicotyledons</taxon>
        <taxon>Gunneridae</taxon>
        <taxon>Pentapetalae</taxon>
        <taxon>asterids</taxon>
        <taxon>campanulids</taxon>
        <taxon>Asterales</taxon>
        <taxon>Asteraceae</taxon>
        <taxon>Asteroideae</taxon>
        <taxon>Heliantheae alliance</taxon>
        <taxon>Heliantheae</taxon>
        <taxon>Helianthus</taxon>
    </lineage>
</organism>
<gene>
    <name evidence="2" type="ORF">HanXRQr2_Chr08g0335091</name>
</gene>
<name>A0A9K3IDT1_HELAN</name>
<sequence length="85" mass="9650">MIVRCVSDCVMHLSLFRVMLSRVRYVILVTNCVILCLTRICLAVSYSLGFLNVCNVSLVSFLLCKRYVSGCQNHVGFHRCLVFLS</sequence>
<reference evidence="2" key="1">
    <citation type="journal article" date="2017" name="Nature">
        <title>The sunflower genome provides insights into oil metabolism, flowering and Asterid evolution.</title>
        <authorList>
            <person name="Badouin H."/>
            <person name="Gouzy J."/>
            <person name="Grassa C.J."/>
            <person name="Murat F."/>
            <person name="Staton S.E."/>
            <person name="Cottret L."/>
            <person name="Lelandais-Briere C."/>
            <person name="Owens G.L."/>
            <person name="Carrere S."/>
            <person name="Mayjonade B."/>
            <person name="Legrand L."/>
            <person name="Gill N."/>
            <person name="Kane N.C."/>
            <person name="Bowers J.E."/>
            <person name="Hubner S."/>
            <person name="Bellec A."/>
            <person name="Berard A."/>
            <person name="Berges H."/>
            <person name="Blanchet N."/>
            <person name="Boniface M.C."/>
            <person name="Brunel D."/>
            <person name="Catrice O."/>
            <person name="Chaidir N."/>
            <person name="Claudel C."/>
            <person name="Donnadieu C."/>
            <person name="Faraut T."/>
            <person name="Fievet G."/>
            <person name="Helmstetter N."/>
            <person name="King M."/>
            <person name="Knapp S.J."/>
            <person name="Lai Z."/>
            <person name="Le Paslier M.C."/>
            <person name="Lippi Y."/>
            <person name="Lorenzon L."/>
            <person name="Mandel J.R."/>
            <person name="Marage G."/>
            <person name="Marchand G."/>
            <person name="Marquand E."/>
            <person name="Bret-Mestries E."/>
            <person name="Morien E."/>
            <person name="Nambeesan S."/>
            <person name="Nguyen T."/>
            <person name="Pegot-Espagnet P."/>
            <person name="Pouilly N."/>
            <person name="Raftis F."/>
            <person name="Sallet E."/>
            <person name="Schiex T."/>
            <person name="Thomas J."/>
            <person name="Vandecasteele C."/>
            <person name="Vares D."/>
            <person name="Vear F."/>
            <person name="Vautrin S."/>
            <person name="Crespi M."/>
            <person name="Mangin B."/>
            <person name="Burke J.M."/>
            <person name="Salse J."/>
            <person name="Munos S."/>
            <person name="Vincourt P."/>
            <person name="Rieseberg L.H."/>
            <person name="Langlade N.B."/>
        </authorList>
    </citation>
    <scope>NUCLEOTIDE SEQUENCE</scope>
    <source>
        <tissue evidence="2">Leaves</tissue>
    </source>
</reference>
<protein>
    <submittedName>
        <fullName evidence="2">Uncharacterized protein</fullName>
    </submittedName>
</protein>
<evidence type="ECO:0000313" key="2">
    <source>
        <dbReference type="EMBL" id="KAF5795039.1"/>
    </source>
</evidence>
<reference evidence="2" key="2">
    <citation type="submission" date="2020-06" db="EMBL/GenBank/DDBJ databases">
        <title>Helianthus annuus Genome sequencing and assembly Release 2.</title>
        <authorList>
            <person name="Gouzy J."/>
            <person name="Langlade N."/>
            <person name="Munos S."/>
        </authorList>
    </citation>
    <scope>NUCLEOTIDE SEQUENCE</scope>
    <source>
        <tissue evidence="2">Leaves</tissue>
    </source>
</reference>
<accession>A0A9K3IDT1</accession>
<keyword evidence="1" id="KW-0812">Transmembrane</keyword>